<accession>A0A1I2FMG8</accession>
<dbReference type="EMBL" id="FONV01000005">
    <property type="protein sequence ID" value="SFF06009.1"/>
    <property type="molecule type" value="Genomic_DNA"/>
</dbReference>
<dbReference type="PROSITE" id="PS50082">
    <property type="entry name" value="WD_REPEATS_2"/>
    <property type="match status" value="3"/>
</dbReference>
<dbReference type="PANTHER" id="PTHR19879">
    <property type="entry name" value="TRANSCRIPTION INITIATION FACTOR TFIID"/>
    <property type="match status" value="1"/>
</dbReference>
<dbReference type="InterPro" id="IPR015943">
    <property type="entry name" value="WD40/YVTN_repeat-like_dom_sf"/>
</dbReference>
<evidence type="ECO:0000256" key="1">
    <source>
        <dbReference type="PROSITE-ProRule" id="PRU00221"/>
    </source>
</evidence>
<keyword evidence="1" id="KW-0853">WD repeat</keyword>
<dbReference type="Proteomes" id="UP000199645">
    <property type="component" value="Unassembled WGS sequence"/>
</dbReference>
<gene>
    <name evidence="4" type="ORF">SAMN05421541_105494</name>
</gene>
<dbReference type="Gene3D" id="2.130.10.10">
    <property type="entry name" value="YVTN repeat-like/Quinoprotein amine dehydrogenase"/>
    <property type="match status" value="4"/>
</dbReference>
<evidence type="ECO:0000313" key="4">
    <source>
        <dbReference type="EMBL" id="SFF06009.1"/>
    </source>
</evidence>
<feature type="repeat" description="WD" evidence="1">
    <location>
        <begin position="1081"/>
        <end position="1122"/>
    </location>
</feature>
<evidence type="ECO:0000259" key="3">
    <source>
        <dbReference type="Pfam" id="PF20703"/>
    </source>
</evidence>
<feature type="domain" description="Novel STAND NTPase 1" evidence="3">
    <location>
        <begin position="243"/>
        <end position="648"/>
    </location>
</feature>
<feature type="region of interest" description="Disordered" evidence="2">
    <location>
        <begin position="1"/>
        <end position="24"/>
    </location>
</feature>
<keyword evidence="5" id="KW-1185">Reference proteome</keyword>
<dbReference type="InterPro" id="IPR027417">
    <property type="entry name" value="P-loop_NTPase"/>
</dbReference>
<name>A0A1I2FMG8_9ACTN</name>
<reference evidence="4 5" key="1">
    <citation type="submission" date="2016-10" db="EMBL/GenBank/DDBJ databases">
        <authorList>
            <person name="de Groot N.N."/>
        </authorList>
    </citation>
    <scope>NUCLEOTIDE SEQUENCE [LARGE SCALE GENOMIC DNA]</scope>
    <source>
        <strain evidence="4 5">DSM 43019</strain>
    </source>
</reference>
<evidence type="ECO:0000313" key="5">
    <source>
        <dbReference type="Proteomes" id="UP000199645"/>
    </source>
</evidence>
<dbReference type="PANTHER" id="PTHR19879:SF9">
    <property type="entry name" value="TRANSCRIPTION INITIATION FACTOR TFIID SUBUNIT 5"/>
    <property type="match status" value="1"/>
</dbReference>
<dbReference type="RefSeq" id="WP_093614585.1">
    <property type="nucleotide sequence ID" value="NZ_BOMT01000037.1"/>
</dbReference>
<organism evidence="4 5">
    <name type="scientific">Actinoplanes philippinensis</name>
    <dbReference type="NCBI Taxonomy" id="35752"/>
    <lineage>
        <taxon>Bacteria</taxon>
        <taxon>Bacillati</taxon>
        <taxon>Actinomycetota</taxon>
        <taxon>Actinomycetes</taxon>
        <taxon>Micromonosporales</taxon>
        <taxon>Micromonosporaceae</taxon>
        <taxon>Actinoplanes</taxon>
    </lineage>
</organism>
<dbReference type="InterPro" id="IPR001680">
    <property type="entry name" value="WD40_rpt"/>
</dbReference>
<proteinExistence type="predicted"/>
<dbReference type="InterPro" id="IPR036322">
    <property type="entry name" value="WD40_repeat_dom_sf"/>
</dbReference>
<dbReference type="Pfam" id="PF00400">
    <property type="entry name" value="WD40"/>
    <property type="match status" value="4"/>
</dbReference>
<dbReference type="SUPFAM" id="SSF82171">
    <property type="entry name" value="DPP6 N-terminal domain-like"/>
    <property type="match status" value="1"/>
</dbReference>
<dbReference type="STRING" id="35752.SAMN05421541_105494"/>
<sequence>MTESEPREPRPRDPERPAAVERARAGVRSWVRATGRRARAGLRSASPYAILAFLTASAVAPVAGAGLGAPDAFAAALDQVGGLGSNFLADSLTETAKRLRDRDPRAAGWSEEQWRDAIAADLLPRLAAADERGKALHEEVSRVLREVDAVGAAIAEAATTDEELRHQLEAAFRELGLGVGELGWMLAEVRQSVDGLRRQFAVQSLELSRQLEQVRRHLAEVTREQLPGGDGVPADVPGGAVPPYPGLVSFQPEDASRFRGRETQIAQLLSWLAEQAVGGPPLIVTGVSGAGKSSLLRAGLLPALGVGALGEEPASWAWVLTAPGASPLADLVGRLYGLAASGASPLADPVGGLAGPDDEVPHDDLVKAVRAEPYRIGALAAKAAAAGRRPIVVVDQFEELFTQCPDPAERLAYATALAEAAPALVVIAVRSDFYPACAALPPLARILAAGHVVLGPLDAAEIRRAVVEPAEHAGLTVEPGLPDLLLRDLGADGPDGYEPGALPLLAHALRATWDRREGIRLTVAAYLATGGIRHAIAETAEGIYLDLPPEDRDRLRDALLALVTVTGDGTAVRRRGERAASDSRVLRRLVRARLVTVGADTVEISHEALLTSWPRLAGWVAEAREDLLLRQSVTEAARDWDRSGRDPDLLPRGSRLLAAGERVPAGDGVPPLVGEYLAAGAAAAAGEQRARERATRRLRRMVAGLAAALLLAVGGGLVAVDRQRTADAAGRDARSRQYAAEAVALLDRDEPAAVRRALAAWSEEPTTEARGALLSTQMVRFAGQLGTVPGGYSAAVSPDGSRIAVGDNKGIVRLWDTASLTEVGQPLAYPAPPEGIETTWVVSVAFSPDGRYLASGALVPDNGVRIWDAATGEPVRALPAAGAVDWLPGSTTVVAGGTAEPKDLGLWDAVTGRVVRTVPVGLDAVTSLSVSRDGRYVAAAGPGGAAEVRRVDDGRRTMALTGPTYLAFGPDGSLVTNEAGPGGQGRLRQWEPGTGRKLRDITPEGHTSAPPAPFAVAGDGMIISAAALRSVDLWSITNGTHGTLRTGLSSYGAAAASANGQVVVVTAPTGPSVVHRRVVDSLNTDGEVYGAVFSPDGRRIAAGGQDGTVRVWDTATRVRTASFRPAGPVNGLVYAADGLLGMITAEGTLELWDETGKRQSSTDLGSCTGDLAASPDGRLLAVATFACLGEGPAWTPGGIQVYDVDTRRMRGTITLAKPSEEKVESSYALDFSADGATLYAAVTTGSVARNDEGFTGDLRSWRTADLSAVGEPRPLGRYQPLDLAVAPDGRTMAVAGTNRRVDIRSGDGSTSLWTTAEQGEQVDRVAYAPDGRTLAVGDRSGPVQLWDTTTRAPLATLRGHAGVIAALAFSPDGRLLVSGSFDSLVSVWPLDPATAGRKLCGIATSLSRNDGAPVPDYCRQFG</sequence>
<dbReference type="SMART" id="SM00320">
    <property type="entry name" value="WD40"/>
    <property type="match status" value="8"/>
</dbReference>
<feature type="repeat" description="WD" evidence="1">
    <location>
        <begin position="1315"/>
        <end position="1356"/>
    </location>
</feature>
<dbReference type="Pfam" id="PF20703">
    <property type="entry name" value="nSTAND1"/>
    <property type="match status" value="1"/>
</dbReference>
<feature type="repeat" description="WD" evidence="1">
    <location>
        <begin position="1357"/>
        <end position="1388"/>
    </location>
</feature>
<dbReference type="SUPFAM" id="SSF50978">
    <property type="entry name" value="WD40 repeat-like"/>
    <property type="match status" value="1"/>
</dbReference>
<dbReference type="PROSITE" id="PS50294">
    <property type="entry name" value="WD_REPEATS_REGION"/>
    <property type="match status" value="2"/>
</dbReference>
<dbReference type="SUPFAM" id="SSF52540">
    <property type="entry name" value="P-loop containing nucleoside triphosphate hydrolases"/>
    <property type="match status" value="1"/>
</dbReference>
<dbReference type="InterPro" id="IPR049052">
    <property type="entry name" value="nSTAND1"/>
</dbReference>
<dbReference type="OrthoDB" id="134501at2"/>
<evidence type="ECO:0000256" key="2">
    <source>
        <dbReference type="SAM" id="MobiDB-lite"/>
    </source>
</evidence>
<protein>
    <submittedName>
        <fullName evidence="4">WD40 repeat</fullName>
    </submittedName>
</protein>